<name>A0A1M5YZE4_9FIRM</name>
<dbReference type="SUPFAM" id="SSF88946">
    <property type="entry name" value="Sigma2 domain of RNA polymerase sigma factors"/>
    <property type="match status" value="1"/>
</dbReference>
<dbReference type="InterPro" id="IPR007630">
    <property type="entry name" value="RNA_pol_sigma70_r4"/>
</dbReference>
<dbReference type="GO" id="GO:0006352">
    <property type="term" value="P:DNA-templated transcription initiation"/>
    <property type="evidence" value="ECO:0007669"/>
    <property type="project" value="InterPro"/>
</dbReference>
<dbReference type="RefSeq" id="WP_073030288.1">
    <property type="nucleotide sequence ID" value="NZ_FQXJ01000009.1"/>
</dbReference>
<dbReference type="InterPro" id="IPR007627">
    <property type="entry name" value="RNA_pol_sigma70_r2"/>
</dbReference>
<evidence type="ECO:0000259" key="7">
    <source>
        <dbReference type="PROSITE" id="PS00715"/>
    </source>
</evidence>
<dbReference type="NCBIfam" id="TIGR02980">
    <property type="entry name" value="SigBFG"/>
    <property type="match status" value="1"/>
</dbReference>
<dbReference type="Pfam" id="PF04545">
    <property type="entry name" value="Sigma70_r4"/>
    <property type="match status" value="1"/>
</dbReference>
<dbReference type="SUPFAM" id="SSF88659">
    <property type="entry name" value="Sigma3 and sigma4 domains of RNA polymerase sigma factors"/>
    <property type="match status" value="2"/>
</dbReference>
<organism evidence="9 10">
    <name type="scientific">Desulfosporosinus lacus DSM 15449</name>
    <dbReference type="NCBI Taxonomy" id="1121420"/>
    <lineage>
        <taxon>Bacteria</taxon>
        <taxon>Bacillati</taxon>
        <taxon>Bacillota</taxon>
        <taxon>Clostridia</taxon>
        <taxon>Eubacteriales</taxon>
        <taxon>Desulfitobacteriaceae</taxon>
        <taxon>Desulfosporosinus</taxon>
    </lineage>
</organism>
<dbReference type="NCBIfam" id="TIGR02937">
    <property type="entry name" value="sigma70-ECF"/>
    <property type="match status" value="1"/>
</dbReference>
<dbReference type="CDD" id="cd06171">
    <property type="entry name" value="Sigma70_r4"/>
    <property type="match status" value="1"/>
</dbReference>
<dbReference type="AlphaFoldDB" id="A0A1M5YZE4"/>
<dbReference type="OrthoDB" id="9809557at2"/>
<dbReference type="NCBIfam" id="NF004052">
    <property type="entry name" value="PRK05572.1"/>
    <property type="match status" value="1"/>
</dbReference>
<keyword evidence="5 6" id="KW-0804">Transcription</keyword>
<proteinExistence type="inferred from homology"/>
<dbReference type="InterPro" id="IPR036388">
    <property type="entry name" value="WH-like_DNA-bd_sf"/>
</dbReference>
<dbReference type="InterPro" id="IPR014284">
    <property type="entry name" value="RNA_pol_sigma-70_dom"/>
</dbReference>
<dbReference type="Gene3D" id="1.10.10.10">
    <property type="entry name" value="Winged helix-like DNA-binding domain superfamily/Winged helix DNA-binding domain"/>
    <property type="match status" value="2"/>
</dbReference>
<dbReference type="InterPro" id="IPR050239">
    <property type="entry name" value="Sigma-70_RNA_pol_init_factors"/>
</dbReference>
<dbReference type="InterPro" id="IPR013324">
    <property type="entry name" value="RNA_pol_sigma_r3/r4-like"/>
</dbReference>
<dbReference type="PRINTS" id="PR00046">
    <property type="entry name" value="SIGMA70FCT"/>
</dbReference>
<evidence type="ECO:0000256" key="6">
    <source>
        <dbReference type="RuleBase" id="RU362124"/>
    </source>
</evidence>
<dbReference type="Gene3D" id="1.20.120.1810">
    <property type="match status" value="1"/>
</dbReference>
<dbReference type="InterPro" id="IPR013325">
    <property type="entry name" value="RNA_pol_sigma_r2"/>
</dbReference>
<protein>
    <recommendedName>
        <fullName evidence="6">RNA polymerase sigma factor</fullName>
    </recommendedName>
</protein>
<dbReference type="EMBL" id="FQXJ01000009">
    <property type="protein sequence ID" value="SHI16973.1"/>
    <property type="molecule type" value="Genomic_DNA"/>
</dbReference>
<accession>A0A1M5YZE4</accession>
<dbReference type="Pfam" id="PF04542">
    <property type="entry name" value="Sigma70_r2"/>
    <property type="match status" value="1"/>
</dbReference>
<dbReference type="PANTHER" id="PTHR30603:SF17">
    <property type="entry name" value="RNA POLYMERASE SIGMA-G FACTOR"/>
    <property type="match status" value="1"/>
</dbReference>
<dbReference type="GO" id="GO:0016987">
    <property type="term" value="F:sigma factor activity"/>
    <property type="evidence" value="ECO:0007669"/>
    <property type="project" value="UniProtKB-KW"/>
</dbReference>
<keyword evidence="3 6" id="KW-0731">Sigma factor</keyword>
<feature type="domain" description="RNA polymerase sigma-70" evidence="7">
    <location>
        <begin position="63"/>
        <end position="76"/>
    </location>
</feature>
<dbReference type="Pfam" id="PF04539">
    <property type="entry name" value="Sigma70_r3"/>
    <property type="match status" value="1"/>
</dbReference>
<sequence length="265" mass="30666">MIQRLSEMNLPHFPLLSDKEMMEYLHAAKEGDTAARERLINCNLKLIFNLVQRFTHRGYEMEDLFQIGTIGLIKAIDKFDFTYGVKFSTYAVPMIIGEIRRFLRDDHPVKVPRSYKELVYKVNRARDELSATLGREATIGEIANSIGIDRDEIVIALEAIQSPTSIYDTLYQDDSDPIYVLDQLSDEKGLEPGWFEKIALNEVLDKLPEREKRVLLMRFFEDKTQSQIASQLNLSQVQISRIERAALLRIRKLAQINDRSDIDPE</sequence>
<keyword evidence="1" id="KW-0749">Sporulation</keyword>
<evidence type="ECO:0000256" key="3">
    <source>
        <dbReference type="ARBA" id="ARBA00023082"/>
    </source>
</evidence>
<keyword evidence="4 6" id="KW-0238">DNA-binding</keyword>
<keyword evidence="10" id="KW-1185">Reference proteome</keyword>
<evidence type="ECO:0000256" key="2">
    <source>
        <dbReference type="ARBA" id="ARBA00023015"/>
    </source>
</evidence>
<reference evidence="10" key="1">
    <citation type="submission" date="2016-11" db="EMBL/GenBank/DDBJ databases">
        <authorList>
            <person name="Varghese N."/>
            <person name="Submissions S."/>
        </authorList>
    </citation>
    <scope>NUCLEOTIDE SEQUENCE [LARGE SCALE GENOMIC DNA]</scope>
    <source>
        <strain evidence="10">DSM 15449</strain>
    </source>
</reference>
<dbReference type="InterPro" id="IPR000943">
    <property type="entry name" value="RNA_pol_sigma70"/>
</dbReference>
<dbReference type="InterPro" id="IPR007624">
    <property type="entry name" value="RNA_pol_sigma70_r3"/>
</dbReference>
<comment type="function">
    <text evidence="6">Sigma factors are initiation factors that promote the attachment of RNA polymerase to specific initiation sites and are then released.</text>
</comment>
<dbReference type="STRING" id="1121420.SAMN02746098_02741"/>
<dbReference type="InterPro" id="IPR014322">
    <property type="entry name" value="RNA_pol_sigma-B/F/G"/>
</dbReference>
<feature type="domain" description="RNA polymerase sigma-70" evidence="8">
    <location>
        <begin position="224"/>
        <end position="250"/>
    </location>
</feature>
<evidence type="ECO:0000313" key="10">
    <source>
        <dbReference type="Proteomes" id="UP000183954"/>
    </source>
</evidence>
<evidence type="ECO:0000259" key="8">
    <source>
        <dbReference type="PROSITE" id="PS00716"/>
    </source>
</evidence>
<evidence type="ECO:0000313" key="9">
    <source>
        <dbReference type="EMBL" id="SHI16973.1"/>
    </source>
</evidence>
<dbReference type="PROSITE" id="PS00715">
    <property type="entry name" value="SIGMA70_1"/>
    <property type="match status" value="1"/>
</dbReference>
<gene>
    <name evidence="9" type="ORF">SAMN02746098_02741</name>
</gene>
<dbReference type="PROSITE" id="PS00716">
    <property type="entry name" value="SIGMA70_2"/>
    <property type="match status" value="1"/>
</dbReference>
<evidence type="ECO:0000256" key="4">
    <source>
        <dbReference type="ARBA" id="ARBA00023125"/>
    </source>
</evidence>
<dbReference type="GO" id="GO:0003677">
    <property type="term" value="F:DNA binding"/>
    <property type="evidence" value="ECO:0007669"/>
    <property type="project" value="UniProtKB-KW"/>
</dbReference>
<evidence type="ECO:0000256" key="1">
    <source>
        <dbReference type="ARBA" id="ARBA00022969"/>
    </source>
</evidence>
<dbReference type="GO" id="GO:0030435">
    <property type="term" value="P:sporulation resulting in formation of a cellular spore"/>
    <property type="evidence" value="ECO:0007669"/>
    <property type="project" value="UniProtKB-KW"/>
</dbReference>
<keyword evidence="2 6" id="KW-0805">Transcription regulation</keyword>
<evidence type="ECO:0000256" key="5">
    <source>
        <dbReference type="ARBA" id="ARBA00023163"/>
    </source>
</evidence>
<dbReference type="PANTHER" id="PTHR30603">
    <property type="entry name" value="RNA POLYMERASE SIGMA FACTOR RPO"/>
    <property type="match status" value="1"/>
</dbReference>
<comment type="similarity">
    <text evidence="6">Belongs to the sigma-70 factor family.</text>
</comment>
<dbReference type="Proteomes" id="UP000183954">
    <property type="component" value="Unassembled WGS sequence"/>
</dbReference>